<dbReference type="Proteomes" id="UP001470230">
    <property type="component" value="Unassembled WGS sequence"/>
</dbReference>
<dbReference type="Pfam" id="PF13306">
    <property type="entry name" value="LRR_5"/>
    <property type="match status" value="1"/>
</dbReference>
<proteinExistence type="predicted"/>
<gene>
    <name evidence="1" type="ORF">M9Y10_011151</name>
    <name evidence="2" type="ORF">M9Y10_037490</name>
</gene>
<comment type="caution">
    <text evidence="1">The sequence shown here is derived from an EMBL/GenBank/DDBJ whole genome shotgun (WGS) entry which is preliminary data.</text>
</comment>
<dbReference type="EMBL" id="JAPFFF010000161">
    <property type="protein sequence ID" value="KAK8835384.1"/>
    <property type="molecule type" value="Genomic_DNA"/>
</dbReference>
<dbReference type="InterPro" id="IPR032675">
    <property type="entry name" value="LRR_dom_sf"/>
</dbReference>
<dbReference type="EMBL" id="JAPFFF010000064">
    <property type="protein sequence ID" value="KAK8836558.1"/>
    <property type="molecule type" value="Genomic_DNA"/>
</dbReference>
<evidence type="ECO:0000313" key="2">
    <source>
        <dbReference type="EMBL" id="KAK8836558.1"/>
    </source>
</evidence>
<keyword evidence="3" id="KW-1185">Reference proteome</keyword>
<reference evidence="1 3" key="1">
    <citation type="submission" date="2024-04" db="EMBL/GenBank/DDBJ databases">
        <title>Tritrichomonas musculus Genome.</title>
        <authorList>
            <person name="Alves-Ferreira E."/>
            <person name="Grigg M."/>
            <person name="Lorenzi H."/>
            <person name="Galac M."/>
        </authorList>
    </citation>
    <scope>NUCLEOTIDE SEQUENCE [LARGE SCALE GENOMIC DNA]</scope>
    <source>
        <strain evidence="1 3">EAF2021</strain>
    </source>
</reference>
<organism evidence="1 3">
    <name type="scientific">Tritrichomonas musculus</name>
    <dbReference type="NCBI Taxonomy" id="1915356"/>
    <lineage>
        <taxon>Eukaryota</taxon>
        <taxon>Metamonada</taxon>
        <taxon>Parabasalia</taxon>
        <taxon>Tritrichomonadida</taxon>
        <taxon>Tritrichomonadidae</taxon>
        <taxon>Tritrichomonas</taxon>
    </lineage>
</organism>
<protein>
    <submittedName>
        <fullName evidence="1">Uncharacterized protein</fullName>
    </submittedName>
</protein>
<accession>A0ABR2GN91</accession>
<evidence type="ECO:0000313" key="3">
    <source>
        <dbReference type="Proteomes" id="UP001470230"/>
    </source>
</evidence>
<evidence type="ECO:0000313" key="1">
    <source>
        <dbReference type="EMBL" id="KAK8835384.1"/>
    </source>
</evidence>
<name>A0ABR2GN91_9EUKA</name>
<dbReference type="InterPro" id="IPR026906">
    <property type="entry name" value="LRR_5"/>
</dbReference>
<dbReference type="Gene3D" id="3.80.10.10">
    <property type="entry name" value="Ribonuclease Inhibitor"/>
    <property type="match status" value="1"/>
</dbReference>
<sequence length="122" mass="14239">MVFVRINSKSDEYDNLLFVRRDIQNLIIPSFIKRIGRYAFPESNIEQIFIPQHVTEICEGSFLKCTQLKHIEISNQSELRIIEPFSFLGIPPLKINIPSNVTVITVQKFMKEEGRLSFKPQK</sequence>